<evidence type="ECO:0000259" key="6">
    <source>
        <dbReference type="PROSITE" id="PS50011"/>
    </source>
</evidence>
<dbReference type="Gene3D" id="3.30.200.20">
    <property type="entry name" value="Phosphorylase Kinase, domain 1"/>
    <property type="match status" value="1"/>
</dbReference>
<feature type="region of interest" description="Disordered" evidence="5">
    <location>
        <begin position="668"/>
        <end position="780"/>
    </location>
</feature>
<dbReference type="Gene3D" id="1.25.10.10">
    <property type="entry name" value="Leucine-rich Repeat Variant"/>
    <property type="match status" value="1"/>
</dbReference>
<dbReference type="SMART" id="SM01349">
    <property type="entry name" value="TOG"/>
    <property type="match status" value="1"/>
</dbReference>
<feature type="compositionally biased region" description="Polar residues" evidence="5">
    <location>
        <begin position="574"/>
        <end position="603"/>
    </location>
</feature>
<sequence length="780" mass="86713">MWSLFSRTFPYEVQELLDNSSSIWKLHKGKKKVNIVDDKKLEHLITENALLEDNGEEVSVFICEGESATTLDLAKGSVKRLKTLKHPSVLKFIDSWESEKSVHLVTESVLPLLQWMSVSGKQLENSSVDLALAAWGLLQITQGLSFMNNDGKLSHNNINCSSVFVTQGGEWKIFGLEYTSTDPSYTPVKVLPQLSVYDPPEVHSNSKQKGHIWSSDMWGLGCLIWEVFNNKPLDQSVSLQQTSKIPKSLVPTYMELAGANPIARPNPKDILSKLRTRGIFFSNLPDKLNNIPEFINKNKILPALLTAHEFSNLGSVLLTPIFKIGQLLEANEYQTEIVPCVVKMFSSTDRATRLKLLQQIENLADHLDAKTVNDQIFQPLVTGFQDTNPTIREHTVKAVLFLAPKLNYNNLNVEVLKHFAKLQSRDDQGGIRTNTTVCLGKIASCLHPDTRQKCLVSAFTRAMRDHFPPARVAGVTALGATQQFYPLSDVASKILPALSHLTLDPEKTVRDCAFRVLKGFLGKLEKVSEDPSLKEVMEKEVATASFSLSSSPSSWSGWAVSIASKFYKGPAIQAKTQQEQKPNSDSALSATGMGSKNETSDSAASRKHDYSNNSWNEAKVNEKSNPKVSSVSKALENIDLLDNVGDGWGEDDEEWGCLEVMDLNINNSDMQPETNSNLSTTSSYGWGKSSSTSDDFPSLPLRTGYSKTNTSKLQTSNSNADSSWGTWDDASNIKVEKDFDSEPWNESRKQREEKKLQRQKEIEAKRAARGGPMKLGTRKF</sequence>
<reference evidence="7 8" key="1">
    <citation type="journal article" date="2019" name="PLoS Biol.">
        <title>Sex chromosomes control vertical transmission of feminizing Wolbachia symbionts in an isopod.</title>
        <authorList>
            <person name="Becking T."/>
            <person name="Chebbi M.A."/>
            <person name="Giraud I."/>
            <person name="Moumen B."/>
            <person name="Laverre T."/>
            <person name="Caubet Y."/>
            <person name="Peccoud J."/>
            <person name="Gilbert C."/>
            <person name="Cordaux R."/>
        </authorList>
    </citation>
    <scope>NUCLEOTIDE SEQUENCE [LARGE SCALE GENOMIC DNA]</scope>
    <source>
        <strain evidence="7">ANa2</strain>
        <tissue evidence="7">Whole body excluding digestive tract and cuticle</tissue>
    </source>
</reference>
<dbReference type="Pfam" id="PF00069">
    <property type="entry name" value="Pkinase"/>
    <property type="match status" value="1"/>
</dbReference>
<evidence type="ECO:0000256" key="3">
    <source>
        <dbReference type="ARBA" id="ARBA00042347"/>
    </source>
</evidence>
<evidence type="ECO:0000256" key="5">
    <source>
        <dbReference type="SAM" id="MobiDB-lite"/>
    </source>
</evidence>
<feature type="domain" description="Protein kinase" evidence="6">
    <location>
        <begin position="11"/>
        <end position="281"/>
    </location>
</feature>
<gene>
    <name evidence="7" type="primary">scyl1</name>
    <name evidence="7" type="ORF">Anas_03891</name>
</gene>
<organism evidence="7 8">
    <name type="scientific">Armadillidium nasatum</name>
    <dbReference type="NCBI Taxonomy" id="96803"/>
    <lineage>
        <taxon>Eukaryota</taxon>
        <taxon>Metazoa</taxon>
        <taxon>Ecdysozoa</taxon>
        <taxon>Arthropoda</taxon>
        <taxon>Crustacea</taxon>
        <taxon>Multicrustacea</taxon>
        <taxon>Malacostraca</taxon>
        <taxon>Eumalacostraca</taxon>
        <taxon>Peracarida</taxon>
        <taxon>Isopoda</taxon>
        <taxon>Oniscidea</taxon>
        <taxon>Crinocheta</taxon>
        <taxon>Armadillidiidae</taxon>
        <taxon>Armadillidium</taxon>
    </lineage>
</organism>
<feature type="compositionally biased region" description="Polar residues" evidence="5">
    <location>
        <begin position="705"/>
        <end position="725"/>
    </location>
</feature>
<dbReference type="GO" id="GO:0004672">
    <property type="term" value="F:protein kinase activity"/>
    <property type="evidence" value="ECO:0007669"/>
    <property type="project" value="InterPro"/>
</dbReference>
<dbReference type="GO" id="GO:0000226">
    <property type="term" value="P:microtubule cytoskeleton organization"/>
    <property type="evidence" value="ECO:0007669"/>
    <property type="project" value="UniProtKB-ARBA"/>
</dbReference>
<dbReference type="InterPro" id="IPR011009">
    <property type="entry name" value="Kinase-like_dom_sf"/>
</dbReference>
<protein>
    <recommendedName>
        <fullName evidence="2">N-terminal kinase-like protein</fullName>
    </recommendedName>
    <alternativeName>
        <fullName evidence="3">SCY1-like protein 1</fullName>
    </alternativeName>
</protein>
<comment type="caution">
    <text evidence="7">The sequence shown here is derived from an EMBL/GenBank/DDBJ whole genome shotgun (WGS) entry which is preliminary data.</text>
</comment>
<dbReference type="OrthoDB" id="447103at2759"/>
<keyword evidence="7" id="KW-0418">Kinase</keyword>
<proteinExistence type="inferred from homology"/>
<dbReference type="AlphaFoldDB" id="A0A5N5T3K7"/>
<dbReference type="PROSITE" id="PS50011">
    <property type="entry name" value="PROTEIN_KINASE_DOM"/>
    <property type="match status" value="1"/>
</dbReference>
<comment type="similarity">
    <text evidence="1">Belongs to the protein kinase superfamily.</text>
</comment>
<dbReference type="PANTHER" id="PTHR12984">
    <property type="entry name" value="SCY1-RELATED S/T PROTEIN KINASE-LIKE"/>
    <property type="match status" value="1"/>
</dbReference>
<dbReference type="Gene3D" id="1.10.510.10">
    <property type="entry name" value="Transferase(Phosphotransferase) domain 1"/>
    <property type="match status" value="1"/>
</dbReference>
<dbReference type="InterPro" id="IPR016024">
    <property type="entry name" value="ARM-type_fold"/>
</dbReference>
<keyword evidence="8" id="KW-1185">Reference proteome</keyword>
<dbReference type="InterPro" id="IPR034085">
    <property type="entry name" value="TOG"/>
</dbReference>
<name>A0A5N5T3K7_9CRUS</name>
<dbReference type="EMBL" id="SEYY01017991">
    <property type="protein sequence ID" value="KAB7499520.1"/>
    <property type="molecule type" value="Genomic_DNA"/>
</dbReference>
<dbReference type="GO" id="GO:0005524">
    <property type="term" value="F:ATP binding"/>
    <property type="evidence" value="ECO:0007669"/>
    <property type="project" value="InterPro"/>
</dbReference>
<evidence type="ECO:0000313" key="7">
    <source>
        <dbReference type="EMBL" id="KAB7499520.1"/>
    </source>
</evidence>
<dbReference type="SUPFAM" id="SSF48371">
    <property type="entry name" value="ARM repeat"/>
    <property type="match status" value="1"/>
</dbReference>
<dbReference type="InterPro" id="IPR000719">
    <property type="entry name" value="Prot_kinase_dom"/>
</dbReference>
<dbReference type="SUPFAM" id="SSF56112">
    <property type="entry name" value="Protein kinase-like (PK-like)"/>
    <property type="match status" value="1"/>
</dbReference>
<dbReference type="InterPro" id="IPR051177">
    <property type="entry name" value="CIK-Related_Protein"/>
</dbReference>
<feature type="compositionally biased region" description="Low complexity" evidence="5">
    <location>
        <begin position="679"/>
        <end position="693"/>
    </location>
</feature>
<evidence type="ECO:0000256" key="2">
    <source>
        <dbReference type="ARBA" id="ARBA00040972"/>
    </source>
</evidence>
<dbReference type="InterPro" id="IPR011989">
    <property type="entry name" value="ARM-like"/>
</dbReference>
<accession>A0A5N5T3K7</accession>
<keyword evidence="7" id="KW-0808">Transferase</keyword>
<dbReference type="Proteomes" id="UP000326759">
    <property type="component" value="Unassembled WGS sequence"/>
</dbReference>
<evidence type="ECO:0000256" key="1">
    <source>
        <dbReference type="ARBA" id="ARBA00038349"/>
    </source>
</evidence>
<evidence type="ECO:0000256" key="4">
    <source>
        <dbReference type="ARBA" id="ARBA00056114"/>
    </source>
</evidence>
<feature type="region of interest" description="Disordered" evidence="5">
    <location>
        <begin position="573"/>
        <end position="631"/>
    </location>
</feature>
<dbReference type="SMART" id="SM00220">
    <property type="entry name" value="S_TKc"/>
    <property type="match status" value="1"/>
</dbReference>
<comment type="function">
    <text evidence="4">Regulates COPI-mediated retrograde protein traffic at the interface between the Golgi apparatus and the endoplasmic reticulum. Involved in the maintenance of the Golgi apparatus morphology.</text>
</comment>
<dbReference type="PANTHER" id="PTHR12984:SF3">
    <property type="entry name" value="N-TERMINAL KINASE-LIKE PROTEIN"/>
    <property type="match status" value="1"/>
</dbReference>
<feature type="compositionally biased region" description="Basic and acidic residues" evidence="5">
    <location>
        <begin position="734"/>
        <end position="766"/>
    </location>
</feature>
<evidence type="ECO:0000313" key="8">
    <source>
        <dbReference type="Proteomes" id="UP000326759"/>
    </source>
</evidence>
<feature type="compositionally biased region" description="Polar residues" evidence="5">
    <location>
        <begin position="668"/>
        <end position="678"/>
    </location>
</feature>